<proteinExistence type="predicted"/>
<dbReference type="SUPFAM" id="SSF51735">
    <property type="entry name" value="NAD(P)-binding Rossmann-fold domains"/>
    <property type="match status" value="1"/>
</dbReference>
<sequence length="547" mass="59974">MTERPSDHQQEPTTHQKLSFPTGTEPDLQAPTLDDGTKPVVLVLGGTGYVGGRLIPRLLNAGYRIKVLTRSRERTEAMPWSDQVEIHTGDASSVQDVAAACHDVDVLYYLLHSMSAGKNFADTDRTIAQAVSTAAADAGVGRIIYLGGLHPDGVELSDHLASRVEVGKILLDGPVPAIVLQAGVIIGSGSASFEMIRHLTEVLPVMPAPQWVRNHIQPIAVRDVLYYLLGAAGAQPVQNRAFDIGGPEALRYGELMHGYAHEAGLPPRHIRALPVLTPRLASYWVGLVTPVPQQIARPLVESLQHECVMKDHDIDAWITPPRAGLTPYREAVGLALSRIKLDAIETSWIDAQIATAPSRIKLDAIETSWIDAQIATAPSQPLPSDPDWAGRTVFTDERTFDTHASVPAVWKMISQVGGDRGWYSAPLLWSLRGFIDRAIGGVGLKRGRRSSSHIKVGDAIDVWRVETIVPEELLRLRAEMYVPGRAWLELGISHSKNGTQYWQRATFFPKGLSGHLYWYSMLPFHGMIFSTMAQRIISGAQELEQTS</sequence>
<comment type="caution">
    <text evidence="3">The sequence shown here is derived from an EMBL/GenBank/DDBJ whole genome shotgun (WGS) entry which is preliminary data.</text>
</comment>
<dbReference type="Proteomes" id="UP001589862">
    <property type="component" value="Unassembled WGS sequence"/>
</dbReference>
<feature type="domain" description="NAD(P)-binding" evidence="2">
    <location>
        <begin position="45"/>
        <end position="150"/>
    </location>
</feature>
<gene>
    <name evidence="3" type="ORF">ACFFFR_01790</name>
</gene>
<evidence type="ECO:0000313" key="4">
    <source>
        <dbReference type="Proteomes" id="UP001589862"/>
    </source>
</evidence>
<feature type="compositionally biased region" description="Basic and acidic residues" evidence="1">
    <location>
        <begin position="1"/>
        <end position="10"/>
    </location>
</feature>
<reference evidence="3 4" key="1">
    <citation type="submission" date="2024-09" db="EMBL/GenBank/DDBJ databases">
        <authorList>
            <person name="Sun Q."/>
            <person name="Mori K."/>
        </authorList>
    </citation>
    <scope>NUCLEOTIDE SEQUENCE [LARGE SCALE GENOMIC DNA]</scope>
    <source>
        <strain evidence="3 4">NCAIM B.02604</strain>
    </source>
</reference>
<accession>A0ABV6P7R4</accession>
<dbReference type="Pfam" id="PF11066">
    <property type="entry name" value="DUF2867"/>
    <property type="match status" value="1"/>
</dbReference>
<feature type="region of interest" description="Disordered" evidence="1">
    <location>
        <begin position="1"/>
        <end position="36"/>
    </location>
</feature>
<evidence type="ECO:0000313" key="3">
    <source>
        <dbReference type="EMBL" id="MFC0581123.1"/>
    </source>
</evidence>
<keyword evidence="4" id="KW-1185">Reference proteome</keyword>
<name>A0ABV6P7R4_9MICC</name>
<evidence type="ECO:0000256" key="1">
    <source>
        <dbReference type="SAM" id="MobiDB-lite"/>
    </source>
</evidence>
<dbReference type="PANTHER" id="PTHR12126:SF11">
    <property type="entry name" value="NADH DEHYDROGENASE [UBIQUINONE] 1 ALPHA SUBCOMPLEX SUBUNIT 9, MITOCHONDRIAL"/>
    <property type="match status" value="1"/>
</dbReference>
<dbReference type="EMBL" id="JBHLUB010000001">
    <property type="protein sequence ID" value="MFC0581123.1"/>
    <property type="molecule type" value="Genomic_DNA"/>
</dbReference>
<dbReference type="InterPro" id="IPR051207">
    <property type="entry name" value="ComplexI_NDUFA9_subunit"/>
</dbReference>
<dbReference type="PANTHER" id="PTHR12126">
    <property type="entry name" value="NADH-UBIQUINONE OXIDOREDUCTASE 39 KDA SUBUNIT-RELATED"/>
    <property type="match status" value="1"/>
</dbReference>
<evidence type="ECO:0000259" key="2">
    <source>
        <dbReference type="Pfam" id="PF13460"/>
    </source>
</evidence>
<dbReference type="InterPro" id="IPR036291">
    <property type="entry name" value="NAD(P)-bd_dom_sf"/>
</dbReference>
<dbReference type="InterPro" id="IPR021295">
    <property type="entry name" value="DUF2867"/>
</dbReference>
<feature type="compositionally biased region" description="Polar residues" evidence="1">
    <location>
        <begin position="11"/>
        <end position="22"/>
    </location>
</feature>
<dbReference type="RefSeq" id="WP_377457708.1">
    <property type="nucleotide sequence ID" value="NZ_JBHLUB010000001.1"/>
</dbReference>
<organism evidence="3 4">
    <name type="scientific">Micrococcoides hystricis</name>
    <dbReference type="NCBI Taxonomy" id="1572761"/>
    <lineage>
        <taxon>Bacteria</taxon>
        <taxon>Bacillati</taxon>
        <taxon>Actinomycetota</taxon>
        <taxon>Actinomycetes</taxon>
        <taxon>Micrococcales</taxon>
        <taxon>Micrococcaceae</taxon>
        <taxon>Micrococcoides</taxon>
    </lineage>
</organism>
<dbReference type="Gene3D" id="3.40.50.720">
    <property type="entry name" value="NAD(P)-binding Rossmann-like Domain"/>
    <property type="match status" value="1"/>
</dbReference>
<dbReference type="Pfam" id="PF13460">
    <property type="entry name" value="NAD_binding_10"/>
    <property type="match status" value="1"/>
</dbReference>
<protein>
    <submittedName>
        <fullName evidence="3">SDR family oxidoreductase</fullName>
    </submittedName>
</protein>
<dbReference type="InterPro" id="IPR016040">
    <property type="entry name" value="NAD(P)-bd_dom"/>
</dbReference>